<evidence type="ECO:0000313" key="1">
    <source>
        <dbReference type="EMBL" id="TQI94656.1"/>
    </source>
</evidence>
<gene>
    <name evidence="1" type="ORF">FB471_6828</name>
</gene>
<dbReference type="InterPro" id="IPR029033">
    <property type="entry name" value="His_PPase_superfam"/>
</dbReference>
<sequence>MREILLARHGQAHCSVNGVIASDACGGLTDLGRWQAHRLGHRLRAEHDRGRPVLRIHASPVLRARQTAHALAEHLGLDPILEPALRVPDPGPQAEGRPWEELRRRWPPDPDRPSRPLIDGGESWWHFLHRTHACLRDLFHHHTTGGRILVVAHSEVITAAVALLTGHADLHRLTVDAHPAGITRLAAVTERPHVPLLAQRWHLSAHNDLAHLLDLVWPATDEDENPPSTGPGERRPR</sequence>
<protein>
    <submittedName>
        <fullName evidence="1">Putative phosphoglycerate mutase</fullName>
    </submittedName>
</protein>
<dbReference type="AlphaFoldDB" id="A0A542CV16"/>
<dbReference type="PANTHER" id="PTHR48100">
    <property type="entry name" value="BROAD-SPECIFICITY PHOSPHATASE YOR283W-RELATED"/>
    <property type="match status" value="1"/>
</dbReference>
<dbReference type="RefSeq" id="WP_142003860.1">
    <property type="nucleotide sequence ID" value="NZ_VFML01000002.1"/>
</dbReference>
<dbReference type="CDD" id="cd07067">
    <property type="entry name" value="HP_PGM_like"/>
    <property type="match status" value="1"/>
</dbReference>
<dbReference type="PANTHER" id="PTHR48100:SF1">
    <property type="entry name" value="HISTIDINE PHOSPHATASE FAMILY PROTEIN-RELATED"/>
    <property type="match status" value="1"/>
</dbReference>
<dbReference type="SMART" id="SM00855">
    <property type="entry name" value="PGAM"/>
    <property type="match status" value="1"/>
</dbReference>
<proteinExistence type="predicted"/>
<dbReference type="EMBL" id="VFML01000002">
    <property type="protein sequence ID" value="TQI94656.1"/>
    <property type="molecule type" value="Genomic_DNA"/>
</dbReference>
<reference evidence="1 2" key="1">
    <citation type="submission" date="2019-06" db="EMBL/GenBank/DDBJ databases">
        <title>Sequencing the genomes of 1000 actinobacteria strains.</title>
        <authorList>
            <person name="Klenk H.-P."/>
        </authorList>
    </citation>
    <scope>NUCLEOTIDE SEQUENCE [LARGE SCALE GENOMIC DNA]</scope>
    <source>
        <strain evidence="1 2">DSM 45679</strain>
    </source>
</reference>
<dbReference type="InterPro" id="IPR013078">
    <property type="entry name" value="His_Pase_superF_clade-1"/>
</dbReference>
<dbReference type="InterPro" id="IPR050275">
    <property type="entry name" value="PGM_Phosphatase"/>
</dbReference>
<evidence type="ECO:0000313" key="2">
    <source>
        <dbReference type="Proteomes" id="UP000320876"/>
    </source>
</evidence>
<dbReference type="Proteomes" id="UP000320876">
    <property type="component" value="Unassembled WGS sequence"/>
</dbReference>
<dbReference type="GO" id="GO:0005737">
    <property type="term" value="C:cytoplasm"/>
    <property type="evidence" value="ECO:0007669"/>
    <property type="project" value="TreeGrafter"/>
</dbReference>
<name>A0A542CV16_AMYCI</name>
<keyword evidence="2" id="KW-1185">Reference proteome</keyword>
<comment type="caution">
    <text evidence="1">The sequence shown here is derived from an EMBL/GenBank/DDBJ whole genome shotgun (WGS) entry which is preliminary data.</text>
</comment>
<dbReference type="GO" id="GO:0016791">
    <property type="term" value="F:phosphatase activity"/>
    <property type="evidence" value="ECO:0007669"/>
    <property type="project" value="TreeGrafter"/>
</dbReference>
<dbReference type="SUPFAM" id="SSF53254">
    <property type="entry name" value="Phosphoglycerate mutase-like"/>
    <property type="match status" value="1"/>
</dbReference>
<dbReference type="Gene3D" id="3.40.50.1240">
    <property type="entry name" value="Phosphoglycerate mutase-like"/>
    <property type="match status" value="1"/>
</dbReference>
<dbReference type="Pfam" id="PF00300">
    <property type="entry name" value="His_Phos_1"/>
    <property type="match status" value="1"/>
</dbReference>
<organism evidence="1 2">
    <name type="scientific">Amycolatopsis cihanbeyliensis</name>
    <dbReference type="NCBI Taxonomy" id="1128664"/>
    <lineage>
        <taxon>Bacteria</taxon>
        <taxon>Bacillati</taxon>
        <taxon>Actinomycetota</taxon>
        <taxon>Actinomycetes</taxon>
        <taxon>Pseudonocardiales</taxon>
        <taxon>Pseudonocardiaceae</taxon>
        <taxon>Amycolatopsis</taxon>
    </lineage>
</organism>
<dbReference type="OrthoDB" id="3628970at2"/>
<accession>A0A542CV16</accession>